<evidence type="ECO:0000313" key="2">
    <source>
        <dbReference type="Proteomes" id="UP000181903"/>
    </source>
</evidence>
<dbReference type="Gene3D" id="3.40.630.30">
    <property type="match status" value="1"/>
</dbReference>
<accession>A0ABY0RM79</accession>
<name>A0ABY0RM79_9PSED</name>
<keyword evidence="2" id="KW-1185">Reference proteome</keyword>
<dbReference type="SUPFAM" id="SSF55729">
    <property type="entry name" value="Acyl-CoA N-acyltransferases (Nat)"/>
    <property type="match status" value="1"/>
</dbReference>
<reference evidence="1 2" key="1">
    <citation type="submission" date="2016-10" db="EMBL/GenBank/DDBJ databases">
        <authorList>
            <person name="Varghese N."/>
            <person name="Submissions S."/>
        </authorList>
    </citation>
    <scope>NUCLEOTIDE SEQUENCE [LARGE SCALE GENOMIC DNA]</scope>
    <source>
        <strain evidence="1 2">BS2776</strain>
    </source>
</reference>
<dbReference type="EMBL" id="LT629706">
    <property type="protein sequence ID" value="SDO28479.1"/>
    <property type="molecule type" value="Genomic_DNA"/>
</dbReference>
<protein>
    <submittedName>
        <fullName evidence="1">Phosphinothricin acetyltransferase</fullName>
    </submittedName>
</protein>
<evidence type="ECO:0000313" key="1">
    <source>
        <dbReference type="EMBL" id="SDO28479.1"/>
    </source>
</evidence>
<sequence length="182" mass="20083">MPICTFCRFRCSCTSSATAMGDEQHHRKDCARFGCSSHPAVHAPLDGNTVISFELEPPSVEEMVKRMEATLPNYPYLVAVRDDQVAGSHTQKRIVAKSGGRGMTWCWRYEDARFSHSSCRIVLSKKGSVGLHKALGLSHIGTHPEVGFKHGAWQDVGYCRTALDVTHPPKSPEPFSGINTQI</sequence>
<dbReference type="Proteomes" id="UP000181903">
    <property type="component" value="Chromosome I"/>
</dbReference>
<gene>
    <name evidence="1" type="ORF">SAMN04490208_3249</name>
</gene>
<dbReference type="InterPro" id="IPR016181">
    <property type="entry name" value="Acyl_CoA_acyltransferase"/>
</dbReference>
<proteinExistence type="predicted"/>
<organism evidence="1 2">
    <name type="scientific">Pseudomonas poae</name>
    <dbReference type="NCBI Taxonomy" id="200451"/>
    <lineage>
        <taxon>Bacteria</taxon>
        <taxon>Pseudomonadati</taxon>
        <taxon>Pseudomonadota</taxon>
        <taxon>Gammaproteobacteria</taxon>
        <taxon>Pseudomonadales</taxon>
        <taxon>Pseudomonadaceae</taxon>
        <taxon>Pseudomonas</taxon>
    </lineage>
</organism>